<evidence type="ECO:0000256" key="1">
    <source>
        <dbReference type="SAM" id="Phobius"/>
    </source>
</evidence>
<keyword evidence="1" id="KW-0472">Membrane</keyword>
<sequence length="89" mass="9635">MATVVQNRITLFPVQASDAIKKTIPGLAVCIGVTGMAFVLARIEQRLFGSVWLQALVLAILIGTAIRTAWTPHHCWLPGIDFSASSSTW</sequence>
<comment type="caution">
    <text evidence="2">The sequence shown here is derived from an EMBL/GenBank/DDBJ whole genome shotgun (WGS) entry which is preliminary data.</text>
</comment>
<keyword evidence="1" id="KW-0812">Transmembrane</keyword>
<name>A0A502BT36_9SPHN</name>
<evidence type="ECO:0000313" key="2">
    <source>
        <dbReference type="EMBL" id="TPG03987.1"/>
    </source>
</evidence>
<dbReference type="EMBL" id="RCZK01000038">
    <property type="protein sequence ID" value="TPG03987.1"/>
    <property type="molecule type" value="Genomic_DNA"/>
</dbReference>
<dbReference type="AlphaFoldDB" id="A0A502BT36"/>
<gene>
    <name evidence="2" type="ORF">EAH84_15635</name>
</gene>
<keyword evidence="1" id="KW-1133">Transmembrane helix</keyword>
<dbReference type="OrthoDB" id="5393513at2"/>
<dbReference type="RefSeq" id="WP_140872904.1">
    <property type="nucleotide sequence ID" value="NZ_RCZK01000038.1"/>
</dbReference>
<feature type="transmembrane region" description="Helical" evidence="1">
    <location>
        <begin position="50"/>
        <end position="70"/>
    </location>
</feature>
<evidence type="ECO:0000313" key="3">
    <source>
        <dbReference type="Proteomes" id="UP000318413"/>
    </source>
</evidence>
<reference evidence="2 3" key="1">
    <citation type="journal article" date="2019" name="Environ. Microbiol.">
        <title>Species interactions and distinct microbial communities in high Arctic permafrost affected cryosols are associated with the CH4 and CO2 gas fluxes.</title>
        <authorList>
            <person name="Altshuler I."/>
            <person name="Hamel J."/>
            <person name="Turney S."/>
            <person name="Magnuson E."/>
            <person name="Levesque R."/>
            <person name="Greer C."/>
            <person name="Whyte L.G."/>
        </authorList>
    </citation>
    <scope>NUCLEOTIDE SEQUENCE [LARGE SCALE GENOMIC DNA]</scope>
    <source>
        <strain evidence="2 3">S5.1</strain>
    </source>
</reference>
<feature type="transmembrane region" description="Helical" evidence="1">
    <location>
        <begin position="24"/>
        <end position="43"/>
    </location>
</feature>
<accession>A0A502BT36</accession>
<keyword evidence="3" id="KW-1185">Reference proteome</keyword>
<proteinExistence type="predicted"/>
<dbReference type="Proteomes" id="UP000318413">
    <property type="component" value="Unassembled WGS sequence"/>
</dbReference>
<organism evidence="2 3">
    <name type="scientific">Sphingomonas oligophenolica</name>
    <dbReference type="NCBI Taxonomy" id="301154"/>
    <lineage>
        <taxon>Bacteria</taxon>
        <taxon>Pseudomonadati</taxon>
        <taxon>Pseudomonadota</taxon>
        <taxon>Alphaproteobacteria</taxon>
        <taxon>Sphingomonadales</taxon>
        <taxon>Sphingomonadaceae</taxon>
        <taxon>Sphingomonas</taxon>
    </lineage>
</organism>
<protein>
    <submittedName>
        <fullName evidence="2">Uncharacterized protein</fullName>
    </submittedName>
</protein>